<dbReference type="EMBL" id="SRXV01000003">
    <property type="protein sequence ID" value="TGY92234.1"/>
    <property type="molecule type" value="Genomic_DNA"/>
</dbReference>
<proteinExistence type="predicted"/>
<evidence type="ECO:0000313" key="4">
    <source>
        <dbReference type="Proteomes" id="UP000305451"/>
    </source>
</evidence>
<dbReference type="Pfam" id="PF14691">
    <property type="entry name" value="Fer4_20"/>
    <property type="match status" value="1"/>
</dbReference>
<dbReference type="PANTHER" id="PTHR42783">
    <property type="entry name" value="GLUTAMATE SYNTHASE [NADPH] SMALL CHAIN"/>
    <property type="match status" value="1"/>
</dbReference>
<accession>A0A4S2H8S1</accession>
<dbReference type="InterPro" id="IPR036188">
    <property type="entry name" value="FAD/NAD-bd_sf"/>
</dbReference>
<evidence type="ECO:0000259" key="2">
    <source>
        <dbReference type="Pfam" id="PF14691"/>
    </source>
</evidence>
<dbReference type="Gene3D" id="1.10.1060.10">
    <property type="entry name" value="Alpha-helical ferredoxin"/>
    <property type="match status" value="1"/>
</dbReference>
<protein>
    <submittedName>
        <fullName evidence="3">NAD(P)-dependent oxidoreductase</fullName>
    </submittedName>
</protein>
<dbReference type="SUPFAM" id="SSF51971">
    <property type="entry name" value="Nucleotide-binding domain"/>
    <property type="match status" value="1"/>
</dbReference>
<keyword evidence="4" id="KW-1185">Reference proteome</keyword>
<dbReference type="GO" id="GO:0051536">
    <property type="term" value="F:iron-sulfur cluster binding"/>
    <property type="evidence" value="ECO:0007669"/>
    <property type="project" value="InterPro"/>
</dbReference>
<sequence>MASRLLKFSKIVSQPPAVREASARISDFEEISDAFIQEKAAEQASRCSQCGIPFCQSHCPLGNHIPDWLQLAAEGRTREAYEVSASTNPMPEVCGRVCPQDKLCEGNCVVEKAGFGTVTIGAVERWLTDTAVREGWVRPIAPERERPESVGIVGAGPAGMAAAERLRREGFKVTVYDRYDRAGGLMIYGIPNFKLDKSIPLRRHQALVEGGVEFRFGWELGRDGSVAGLRAEHDAVFLAIGAYAARRLELPGETNMKPLAALEFLTASNRKGLGDPVEGFEAGDLNARDKRVVVVGGGDTAMDCVRTAVRQGAKTVTCLYRRERETMPGSAREVKHAESEGVTFEWLSAPARLADGKIEIQPMKLDMSGGGRGRVLPDDGPVWSLEADMVIEALGFSPEDAAAMSGGASIHLTPRGTIEADPKTLQTGEPGVYAAGDLVRGPSLVVWALKDAITASDAIVRHFAEIKEPA</sequence>
<evidence type="ECO:0000313" key="3">
    <source>
        <dbReference type="EMBL" id="TGY92234.1"/>
    </source>
</evidence>
<reference evidence="3 4" key="1">
    <citation type="journal article" date="2013" name="Int. J. Syst. Evol. Microbiol.">
        <title>Marinicauda pacifica gen. nov., sp. nov., a prosthecate alphaproteobacterium of the family Hyphomonadaceae isolated from deep seawater.</title>
        <authorList>
            <person name="Zhang X.Y."/>
            <person name="Li G.W."/>
            <person name="Wang C.S."/>
            <person name="Zhang Y.J."/>
            <person name="Xu X.W."/>
            <person name="Li H."/>
            <person name="Liu A."/>
            <person name="Liu C."/>
            <person name="Xie B.B."/>
            <person name="Qin Q.L."/>
            <person name="Xu Z."/>
            <person name="Chen X.L."/>
            <person name="Zhou B.C."/>
            <person name="Zhang Y.Z."/>
        </authorList>
    </citation>
    <scope>NUCLEOTIDE SEQUENCE [LARGE SCALE GENOMIC DNA]</scope>
    <source>
        <strain evidence="3 4">P-1 km-3</strain>
    </source>
</reference>
<dbReference type="Gene3D" id="3.50.50.60">
    <property type="entry name" value="FAD/NAD(P)-binding domain"/>
    <property type="match status" value="3"/>
</dbReference>
<dbReference type="PRINTS" id="PR00419">
    <property type="entry name" value="ADXRDTASE"/>
</dbReference>
<name>A0A4S2H8S1_9PROT</name>
<dbReference type="AlphaFoldDB" id="A0A4S2H8S1"/>
<comment type="caution">
    <text evidence="3">The sequence shown here is derived from an EMBL/GenBank/DDBJ whole genome shotgun (WGS) entry which is preliminary data.</text>
</comment>
<dbReference type="Proteomes" id="UP000305451">
    <property type="component" value="Unassembled WGS sequence"/>
</dbReference>
<organism evidence="3 4">
    <name type="scientific">Marinicauda pacifica</name>
    <dbReference type="NCBI Taxonomy" id="1133559"/>
    <lineage>
        <taxon>Bacteria</taxon>
        <taxon>Pseudomonadati</taxon>
        <taxon>Pseudomonadota</taxon>
        <taxon>Alphaproteobacteria</taxon>
        <taxon>Maricaulales</taxon>
        <taxon>Maricaulaceae</taxon>
        <taxon>Marinicauda</taxon>
    </lineage>
</organism>
<feature type="domain" description="FAD/NAD(P)-binding" evidence="1">
    <location>
        <begin position="150"/>
        <end position="451"/>
    </location>
</feature>
<gene>
    <name evidence="3" type="ORF">E5162_11305</name>
</gene>
<feature type="domain" description="Dihydroprymidine dehydrogenase" evidence="2">
    <location>
        <begin position="24"/>
        <end position="135"/>
    </location>
</feature>
<dbReference type="PANTHER" id="PTHR42783:SF3">
    <property type="entry name" value="GLUTAMATE SYNTHASE [NADPH] SMALL CHAIN-RELATED"/>
    <property type="match status" value="1"/>
</dbReference>
<dbReference type="SUPFAM" id="SSF46548">
    <property type="entry name" value="alpha-helical ferredoxin"/>
    <property type="match status" value="1"/>
</dbReference>
<dbReference type="Pfam" id="PF07992">
    <property type="entry name" value="Pyr_redox_2"/>
    <property type="match status" value="1"/>
</dbReference>
<dbReference type="RefSeq" id="WP_135945368.1">
    <property type="nucleotide sequence ID" value="NZ_BMEI01000003.1"/>
</dbReference>
<dbReference type="GO" id="GO:0016491">
    <property type="term" value="F:oxidoreductase activity"/>
    <property type="evidence" value="ECO:0007669"/>
    <property type="project" value="InterPro"/>
</dbReference>
<dbReference type="InterPro" id="IPR009051">
    <property type="entry name" value="Helical_ferredxn"/>
</dbReference>
<dbReference type="InterPro" id="IPR028261">
    <property type="entry name" value="DPD_II"/>
</dbReference>
<evidence type="ECO:0000259" key="1">
    <source>
        <dbReference type="Pfam" id="PF07992"/>
    </source>
</evidence>
<dbReference type="OrthoDB" id="9803192at2"/>
<dbReference type="InterPro" id="IPR023753">
    <property type="entry name" value="FAD/NAD-binding_dom"/>
</dbReference>